<dbReference type="OrthoDB" id="6379840at2759"/>
<reference evidence="2 3" key="1">
    <citation type="submission" date="2019-05" db="EMBL/GenBank/DDBJ databases">
        <title>Another draft genome of Portunus trituberculatus and its Hox gene families provides insights of decapod evolution.</title>
        <authorList>
            <person name="Jeong J.-H."/>
            <person name="Song I."/>
            <person name="Kim S."/>
            <person name="Choi T."/>
            <person name="Kim D."/>
            <person name="Ryu S."/>
            <person name="Kim W."/>
        </authorList>
    </citation>
    <scope>NUCLEOTIDE SEQUENCE [LARGE SCALE GENOMIC DNA]</scope>
    <source>
        <tissue evidence="2">Muscle</tissue>
    </source>
</reference>
<evidence type="ECO:0000313" key="2">
    <source>
        <dbReference type="EMBL" id="MPC79396.1"/>
    </source>
</evidence>
<feature type="region of interest" description="Disordered" evidence="1">
    <location>
        <begin position="119"/>
        <end position="139"/>
    </location>
</feature>
<sequence>MEFNVAKAMSWKWERRPVRIYKMGDGVELEKVKKEKDLGVTMEENNLGVTIEENNLGVTMEENNQPVSHIDKIFRETYNLLRNIELAFHYMDKEMMKELISTIIRPRLENAGVVWTPHKKKHKEAGETTKNGYKNGSRI</sequence>
<gene>
    <name evidence="2" type="ORF">E2C01_073922</name>
</gene>
<evidence type="ECO:0000256" key="1">
    <source>
        <dbReference type="SAM" id="MobiDB-lite"/>
    </source>
</evidence>
<comment type="caution">
    <text evidence="2">The sequence shown here is derived from an EMBL/GenBank/DDBJ whole genome shotgun (WGS) entry which is preliminary data.</text>
</comment>
<name>A0A5B7IBW0_PORTR</name>
<accession>A0A5B7IBW0</accession>
<protein>
    <submittedName>
        <fullName evidence="2">Uncharacterized protein</fullName>
    </submittedName>
</protein>
<dbReference type="AlphaFoldDB" id="A0A5B7IBW0"/>
<feature type="compositionally biased region" description="Polar residues" evidence="1">
    <location>
        <begin position="128"/>
        <end position="139"/>
    </location>
</feature>
<organism evidence="2 3">
    <name type="scientific">Portunus trituberculatus</name>
    <name type="common">Swimming crab</name>
    <name type="synonym">Neptunus trituberculatus</name>
    <dbReference type="NCBI Taxonomy" id="210409"/>
    <lineage>
        <taxon>Eukaryota</taxon>
        <taxon>Metazoa</taxon>
        <taxon>Ecdysozoa</taxon>
        <taxon>Arthropoda</taxon>
        <taxon>Crustacea</taxon>
        <taxon>Multicrustacea</taxon>
        <taxon>Malacostraca</taxon>
        <taxon>Eumalacostraca</taxon>
        <taxon>Eucarida</taxon>
        <taxon>Decapoda</taxon>
        <taxon>Pleocyemata</taxon>
        <taxon>Brachyura</taxon>
        <taxon>Eubrachyura</taxon>
        <taxon>Portunoidea</taxon>
        <taxon>Portunidae</taxon>
        <taxon>Portuninae</taxon>
        <taxon>Portunus</taxon>
    </lineage>
</organism>
<proteinExistence type="predicted"/>
<dbReference type="EMBL" id="VSRR010051014">
    <property type="protein sequence ID" value="MPC79396.1"/>
    <property type="molecule type" value="Genomic_DNA"/>
</dbReference>
<keyword evidence="3" id="KW-1185">Reference proteome</keyword>
<dbReference type="Proteomes" id="UP000324222">
    <property type="component" value="Unassembled WGS sequence"/>
</dbReference>
<evidence type="ECO:0000313" key="3">
    <source>
        <dbReference type="Proteomes" id="UP000324222"/>
    </source>
</evidence>